<feature type="coiled-coil region" evidence="1">
    <location>
        <begin position="153"/>
        <end position="195"/>
    </location>
</feature>
<keyword evidence="2" id="KW-0472">Membrane</keyword>
<evidence type="ECO:0000256" key="1">
    <source>
        <dbReference type="SAM" id="Coils"/>
    </source>
</evidence>
<dbReference type="AlphaFoldDB" id="A0A2S7KPJ0"/>
<dbReference type="EMBL" id="MQUB01000001">
    <property type="protein sequence ID" value="PQB04535.1"/>
    <property type="molecule type" value="Genomic_DNA"/>
</dbReference>
<dbReference type="OrthoDB" id="981213at2"/>
<evidence type="ECO:0000256" key="3">
    <source>
        <dbReference type="SAM" id="SignalP"/>
    </source>
</evidence>
<proteinExistence type="predicted"/>
<feature type="signal peptide" evidence="3">
    <location>
        <begin position="1"/>
        <end position="21"/>
    </location>
</feature>
<evidence type="ECO:0008006" key="6">
    <source>
        <dbReference type="Google" id="ProtNLM"/>
    </source>
</evidence>
<keyword evidence="1" id="KW-0175">Coiled coil</keyword>
<name>A0A2S7KPJ0_9FLAO</name>
<dbReference type="RefSeq" id="WP_104812460.1">
    <property type="nucleotide sequence ID" value="NZ_MQUB01000001.1"/>
</dbReference>
<protein>
    <recommendedName>
        <fullName evidence="6">tRNA (Guanine-N1)-methyltransferase</fullName>
    </recommendedName>
</protein>
<keyword evidence="2" id="KW-0812">Transmembrane</keyword>
<sequence>MRKKTLVLLYIFLMLGAILLAQETTETGNTLDDQFTDVIDNSNRYQDYKVVKIYKLNALKKSVMDSLAAIEKDLNTAQDTIAAKDNTIGGLSANLKSTQDELAVSREKENGISLFGILLTKSTYNTIMWSSIGLLLLLLVVTVVRFRQSNAVTRESKLKLAEVEEEYEDYRQRTLDREQQLRRKLQDEINKQKKN</sequence>
<keyword evidence="5" id="KW-1185">Reference proteome</keyword>
<evidence type="ECO:0000313" key="5">
    <source>
        <dbReference type="Proteomes" id="UP000239800"/>
    </source>
</evidence>
<feature type="chain" id="PRO_5015400108" description="tRNA (Guanine-N1)-methyltransferase" evidence="3">
    <location>
        <begin position="22"/>
        <end position="195"/>
    </location>
</feature>
<feature type="transmembrane region" description="Helical" evidence="2">
    <location>
        <begin position="127"/>
        <end position="146"/>
    </location>
</feature>
<reference evidence="4 5" key="1">
    <citation type="submission" date="2016-11" db="EMBL/GenBank/DDBJ databases">
        <title>Trade-off between light-utilization and light-protection in marine flavobacteria.</title>
        <authorList>
            <person name="Kumagai Y."/>
        </authorList>
    </citation>
    <scope>NUCLEOTIDE SEQUENCE [LARGE SCALE GENOMIC DNA]</scope>
    <source>
        <strain evidence="4 5">NBRC 107741</strain>
    </source>
</reference>
<gene>
    <name evidence="4" type="ORF">BST85_06180</name>
</gene>
<accession>A0A2S7KPJ0</accession>
<evidence type="ECO:0000313" key="4">
    <source>
        <dbReference type="EMBL" id="PQB04535.1"/>
    </source>
</evidence>
<keyword evidence="2" id="KW-1133">Transmembrane helix</keyword>
<evidence type="ECO:0000256" key="2">
    <source>
        <dbReference type="SAM" id="Phobius"/>
    </source>
</evidence>
<keyword evidence="3" id="KW-0732">Signal</keyword>
<comment type="caution">
    <text evidence="4">The sequence shown here is derived from an EMBL/GenBank/DDBJ whole genome shotgun (WGS) entry which is preliminary data.</text>
</comment>
<dbReference type="Proteomes" id="UP000239800">
    <property type="component" value="Unassembled WGS sequence"/>
</dbReference>
<organism evidence="4 5">
    <name type="scientific">Aureitalea marina</name>
    <dbReference type="NCBI Taxonomy" id="930804"/>
    <lineage>
        <taxon>Bacteria</taxon>
        <taxon>Pseudomonadati</taxon>
        <taxon>Bacteroidota</taxon>
        <taxon>Flavobacteriia</taxon>
        <taxon>Flavobacteriales</taxon>
        <taxon>Flavobacteriaceae</taxon>
        <taxon>Aureitalea</taxon>
    </lineage>
</organism>